<evidence type="ECO:0000313" key="7">
    <source>
        <dbReference type="Proteomes" id="UP000318102"/>
    </source>
</evidence>
<evidence type="ECO:0000256" key="2">
    <source>
        <dbReference type="ARBA" id="ARBA00022603"/>
    </source>
</evidence>
<dbReference type="InterPro" id="IPR012327">
    <property type="entry name" value="MeTrfase_D12"/>
</dbReference>
<dbReference type="EMBL" id="VNJK01000007">
    <property type="protein sequence ID" value="TVX85567.1"/>
    <property type="molecule type" value="Genomic_DNA"/>
</dbReference>
<dbReference type="InterPro" id="IPR012263">
    <property type="entry name" value="M_m6A_EcoRV"/>
</dbReference>
<dbReference type="InterPro" id="IPR002052">
    <property type="entry name" value="DNA_methylase_N6_adenine_CS"/>
</dbReference>
<dbReference type="GO" id="GO:0043565">
    <property type="term" value="F:sequence-specific DNA binding"/>
    <property type="evidence" value="ECO:0007669"/>
    <property type="project" value="TreeGrafter"/>
</dbReference>
<reference evidence="6 7" key="1">
    <citation type="submission" date="2019-07" db="EMBL/GenBank/DDBJ databases">
        <authorList>
            <person name="Kim J."/>
        </authorList>
    </citation>
    <scope>NUCLEOTIDE SEQUENCE [LARGE SCALE GENOMIC DNA]</scope>
    <source>
        <strain evidence="6 7">N4</strain>
    </source>
</reference>
<dbReference type="PRINTS" id="PR00505">
    <property type="entry name" value="D12N6MTFRASE"/>
</dbReference>
<accession>A0A559ID17</accession>
<protein>
    <recommendedName>
        <fullName evidence="1">site-specific DNA-methyltransferase (adenine-specific)</fullName>
        <ecNumber evidence="1">2.1.1.72</ecNumber>
    </recommendedName>
</protein>
<dbReference type="PROSITE" id="PS00092">
    <property type="entry name" value="N6_MTASE"/>
    <property type="match status" value="1"/>
</dbReference>
<proteinExistence type="predicted"/>
<dbReference type="Pfam" id="PF02086">
    <property type="entry name" value="MethyltransfD12"/>
    <property type="match status" value="1"/>
</dbReference>
<comment type="catalytic activity">
    <reaction evidence="5">
        <text>a 2'-deoxyadenosine in DNA + S-adenosyl-L-methionine = an N(6)-methyl-2'-deoxyadenosine in DNA + S-adenosyl-L-homocysteine + H(+)</text>
        <dbReference type="Rhea" id="RHEA:15197"/>
        <dbReference type="Rhea" id="RHEA-COMP:12418"/>
        <dbReference type="Rhea" id="RHEA-COMP:12419"/>
        <dbReference type="ChEBI" id="CHEBI:15378"/>
        <dbReference type="ChEBI" id="CHEBI:57856"/>
        <dbReference type="ChEBI" id="CHEBI:59789"/>
        <dbReference type="ChEBI" id="CHEBI:90615"/>
        <dbReference type="ChEBI" id="CHEBI:90616"/>
        <dbReference type="EC" id="2.1.1.72"/>
    </reaction>
</comment>
<sequence>MSIPRILHYPGAKWSMANWILGNMPEHTIYLEPYFGSGALLFSKRRSSIETVNDLDGDVTNLFEIVRTSPEQLAYAVYWTPYSREEYYKAYEPTDDRFEKARRFLVRTWQAIGAKTSDRTGWRSNIKTDKSPNKMAAGQWRDLPEKLIKVADRLKGVQIENKPALALMERYNQKDCLIYCDPPYILSTRNKRIYKYEMTEEDHEELLEMLDAHLGPVLLSGYAHSLYDERLKHWKRETKRVKAEAGAFREEVLWINPLAAARVGQISMNL</sequence>
<dbReference type="GO" id="GO:0009007">
    <property type="term" value="F:site-specific DNA-methyltransferase (adenine-specific) activity"/>
    <property type="evidence" value="ECO:0007669"/>
    <property type="project" value="UniProtKB-EC"/>
</dbReference>
<dbReference type="Gene3D" id="3.40.50.150">
    <property type="entry name" value="Vaccinia Virus protein VP39"/>
    <property type="match status" value="2"/>
</dbReference>
<dbReference type="EC" id="2.1.1.72" evidence="1"/>
<organism evidence="6 7">
    <name type="scientific">Paenibacillus agilis</name>
    <dbReference type="NCBI Taxonomy" id="3020863"/>
    <lineage>
        <taxon>Bacteria</taxon>
        <taxon>Bacillati</taxon>
        <taxon>Bacillota</taxon>
        <taxon>Bacilli</taxon>
        <taxon>Bacillales</taxon>
        <taxon>Paenibacillaceae</taxon>
        <taxon>Paenibacillus</taxon>
    </lineage>
</organism>
<keyword evidence="4" id="KW-0949">S-adenosyl-L-methionine</keyword>
<dbReference type="OrthoDB" id="9805629at2"/>
<dbReference type="GO" id="GO:0006298">
    <property type="term" value="P:mismatch repair"/>
    <property type="evidence" value="ECO:0007669"/>
    <property type="project" value="TreeGrafter"/>
</dbReference>
<dbReference type="PANTHER" id="PTHR30481">
    <property type="entry name" value="DNA ADENINE METHYLASE"/>
    <property type="match status" value="1"/>
</dbReference>
<dbReference type="GO" id="GO:0009307">
    <property type="term" value="P:DNA restriction-modification system"/>
    <property type="evidence" value="ECO:0007669"/>
    <property type="project" value="InterPro"/>
</dbReference>
<evidence type="ECO:0000256" key="3">
    <source>
        <dbReference type="ARBA" id="ARBA00022679"/>
    </source>
</evidence>
<dbReference type="Proteomes" id="UP000318102">
    <property type="component" value="Unassembled WGS sequence"/>
</dbReference>
<keyword evidence="3" id="KW-0808">Transferase</keyword>
<dbReference type="RefSeq" id="WP_144995062.1">
    <property type="nucleotide sequence ID" value="NZ_VNJK01000007.1"/>
</dbReference>
<evidence type="ECO:0000256" key="4">
    <source>
        <dbReference type="ARBA" id="ARBA00022691"/>
    </source>
</evidence>
<comment type="caution">
    <text evidence="6">The sequence shown here is derived from an EMBL/GenBank/DDBJ whole genome shotgun (WGS) entry which is preliminary data.</text>
</comment>
<dbReference type="SUPFAM" id="SSF53335">
    <property type="entry name" value="S-adenosyl-L-methionine-dependent methyltransferases"/>
    <property type="match status" value="1"/>
</dbReference>
<evidence type="ECO:0000256" key="1">
    <source>
        <dbReference type="ARBA" id="ARBA00011900"/>
    </source>
</evidence>
<dbReference type="PIRSF" id="PIRSF000398">
    <property type="entry name" value="M_m6A_EcoRV"/>
    <property type="match status" value="1"/>
</dbReference>
<gene>
    <name evidence="6" type="ORF">FPZ44_24740</name>
</gene>
<keyword evidence="7" id="KW-1185">Reference proteome</keyword>
<keyword evidence="2 6" id="KW-0489">Methyltransferase</keyword>
<name>A0A559ID17_9BACL</name>
<evidence type="ECO:0000256" key="5">
    <source>
        <dbReference type="ARBA" id="ARBA00047942"/>
    </source>
</evidence>
<dbReference type="InterPro" id="IPR029063">
    <property type="entry name" value="SAM-dependent_MTases_sf"/>
</dbReference>
<dbReference type="PANTHER" id="PTHR30481:SF4">
    <property type="entry name" value="SITE-SPECIFIC DNA-METHYLTRANSFERASE (ADENINE-SPECIFIC)"/>
    <property type="match status" value="1"/>
</dbReference>
<dbReference type="AlphaFoldDB" id="A0A559ID17"/>
<dbReference type="GO" id="GO:1904047">
    <property type="term" value="F:S-adenosyl-L-methionine binding"/>
    <property type="evidence" value="ECO:0007669"/>
    <property type="project" value="TreeGrafter"/>
</dbReference>
<evidence type="ECO:0000313" key="6">
    <source>
        <dbReference type="EMBL" id="TVX85567.1"/>
    </source>
</evidence>
<dbReference type="GO" id="GO:0032259">
    <property type="term" value="P:methylation"/>
    <property type="evidence" value="ECO:0007669"/>
    <property type="project" value="UniProtKB-KW"/>
</dbReference>